<protein>
    <recommendedName>
        <fullName evidence="4">DUF4190 domain-containing protein</fullName>
    </recommendedName>
</protein>
<gene>
    <name evidence="2" type="ORF">GCM10023350_24740</name>
</gene>
<dbReference type="Proteomes" id="UP001499882">
    <property type="component" value="Unassembled WGS sequence"/>
</dbReference>
<keyword evidence="1" id="KW-0812">Transmembrane</keyword>
<feature type="transmembrane region" description="Helical" evidence="1">
    <location>
        <begin position="47"/>
        <end position="72"/>
    </location>
</feature>
<organism evidence="2 3">
    <name type="scientific">Nocardioides endophyticus</name>
    <dbReference type="NCBI Taxonomy" id="1353775"/>
    <lineage>
        <taxon>Bacteria</taxon>
        <taxon>Bacillati</taxon>
        <taxon>Actinomycetota</taxon>
        <taxon>Actinomycetes</taxon>
        <taxon>Propionibacteriales</taxon>
        <taxon>Nocardioidaceae</taxon>
        <taxon>Nocardioides</taxon>
    </lineage>
</organism>
<name>A0ABP8YW37_9ACTN</name>
<keyword evidence="3" id="KW-1185">Reference proteome</keyword>
<feature type="transmembrane region" description="Helical" evidence="1">
    <location>
        <begin position="12"/>
        <end position="35"/>
    </location>
</feature>
<evidence type="ECO:0000256" key="1">
    <source>
        <dbReference type="SAM" id="Phobius"/>
    </source>
</evidence>
<comment type="caution">
    <text evidence="2">The sequence shown here is derived from an EMBL/GenBank/DDBJ whole genome shotgun (WGS) entry which is preliminary data.</text>
</comment>
<evidence type="ECO:0000313" key="2">
    <source>
        <dbReference type="EMBL" id="GAA4739374.1"/>
    </source>
</evidence>
<dbReference type="EMBL" id="BAABKN010000014">
    <property type="protein sequence ID" value="GAA4739374.1"/>
    <property type="molecule type" value="Genomic_DNA"/>
</dbReference>
<keyword evidence="1" id="KW-0472">Membrane</keyword>
<accession>A0ABP8YW37</accession>
<keyword evidence="1" id="KW-1133">Transmembrane helix</keyword>
<proteinExistence type="predicted"/>
<sequence length="107" mass="11128">MPDMANERADAASTVAALAFGGMIAAPVGIVWALASWPDESTGDSHVVPVLGIIVAVAGVCALLAAVVAWAVRLGIAWSGLRDQIVHDVRHPPRSMAEPSYLDEDGR</sequence>
<evidence type="ECO:0000313" key="3">
    <source>
        <dbReference type="Proteomes" id="UP001499882"/>
    </source>
</evidence>
<evidence type="ECO:0008006" key="4">
    <source>
        <dbReference type="Google" id="ProtNLM"/>
    </source>
</evidence>
<reference evidence="3" key="1">
    <citation type="journal article" date="2019" name="Int. J. Syst. Evol. Microbiol.">
        <title>The Global Catalogue of Microorganisms (GCM) 10K type strain sequencing project: providing services to taxonomists for standard genome sequencing and annotation.</title>
        <authorList>
            <consortium name="The Broad Institute Genomics Platform"/>
            <consortium name="The Broad Institute Genome Sequencing Center for Infectious Disease"/>
            <person name="Wu L."/>
            <person name="Ma J."/>
        </authorList>
    </citation>
    <scope>NUCLEOTIDE SEQUENCE [LARGE SCALE GENOMIC DNA]</scope>
    <source>
        <strain evidence="3">JCM 18532</strain>
    </source>
</reference>